<comment type="caution">
    <text evidence="2">The sequence shown here is derived from an EMBL/GenBank/DDBJ whole genome shotgun (WGS) entry which is preliminary data.</text>
</comment>
<evidence type="ECO:0008006" key="4">
    <source>
        <dbReference type="Google" id="ProtNLM"/>
    </source>
</evidence>
<dbReference type="AlphaFoldDB" id="A0A2U2DA48"/>
<keyword evidence="1" id="KW-0732">Signal</keyword>
<dbReference type="Gene3D" id="1.25.40.10">
    <property type="entry name" value="Tetratricopeptide repeat domain"/>
    <property type="match status" value="1"/>
</dbReference>
<dbReference type="InterPro" id="IPR011990">
    <property type="entry name" value="TPR-like_helical_dom_sf"/>
</dbReference>
<dbReference type="InterPro" id="IPR006597">
    <property type="entry name" value="Sel1-like"/>
</dbReference>
<feature type="signal peptide" evidence="1">
    <location>
        <begin position="1"/>
        <end position="30"/>
    </location>
</feature>
<dbReference type="OrthoDB" id="6956013at2"/>
<proteinExistence type="predicted"/>
<name>A0A2U2DA48_9PSED</name>
<dbReference type="Proteomes" id="UP000245056">
    <property type="component" value="Unassembled WGS sequence"/>
</dbReference>
<organism evidence="2 3">
    <name type="scientific">Pseudomonas prosekii</name>
    <dbReference type="NCBI Taxonomy" id="1148509"/>
    <lineage>
        <taxon>Bacteria</taxon>
        <taxon>Pseudomonadati</taxon>
        <taxon>Pseudomonadota</taxon>
        <taxon>Gammaproteobacteria</taxon>
        <taxon>Pseudomonadales</taxon>
        <taxon>Pseudomonadaceae</taxon>
        <taxon>Pseudomonas</taxon>
    </lineage>
</organism>
<evidence type="ECO:0000313" key="2">
    <source>
        <dbReference type="EMBL" id="PWE45918.1"/>
    </source>
</evidence>
<evidence type="ECO:0000256" key="1">
    <source>
        <dbReference type="SAM" id="SignalP"/>
    </source>
</evidence>
<evidence type="ECO:0000313" key="3">
    <source>
        <dbReference type="Proteomes" id="UP000245056"/>
    </source>
</evidence>
<dbReference type="RefSeq" id="WP_109520748.1">
    <property type="nucleotide sequence ID" value="NZ_QFAW01000010.1"/>
</dbReference>
<protein>
    <recommendedName>
        <fullName evidence="4">Sel1 repeat family protein</fullName>
    </recommendedName>
</protein>
<gene>
    <name evidence="2" type="ORF">C9I49_09345</name>
</gene>
<sequence>MNAVLKKRNCFAALVFTASALSLFHGSVCADECPSEDFTQFLPAFSANAETQQRLTAMTVKSLVLKPTGEHGDFEPQTSGVNSAAFVYPLMVPVLTDKTDGVEVEKIDDSHVNVVDKRAGTSNIKIFNFSRQACWVLEGIEDWSISEEDLAVASKPDMSKAENICFQRAEAFRGLGGLEQYRLTGELFEASLENYLCAAASGDPQASLNAASLSLSGMAPQLETEKVKGLFEAAATTLPEGAMSLSLFYCQGNNLSSQGPCQHPDQAEEALTQAARMGSAFAINALGRAFETGEFVTKDMSRAVACYQLAAKQGSKGSIAHLKRLNTQPAEALKASYCY</sequence>
<feature type="chain" id="PRO_5015775093" description="Sel1 repeat family protein" evidence="1">
    <location>
        <begin position="31"/>
        <end position="339"/>
    </location>
</feature>
<dbReference type="EMBL" id="QFAW01000010">
    <property type="protein sequence ID" value="PWE45918.1"/>
    <property type="molecule type" value="Genomic_DNA"/>
</dbReference>
<dbReference type="SMART" id="SM00671">
    <property type="entry name" value="SEL1"/>
    <property type="match status" value="1"/>
</dbReference>
<dbReference type="SUPFAM" id="SSF81901">
    <property type="entry name" value="HCP-like"/>
    <property type="match status" value="1"/>
</dbReference>
<accession>A0A2U2DA48</accession>
<reference evidence="2 3" key="1">
    <citation type="submission" date="2018-05" db="EMBL/GenBank/DDBJ databases">
        <title>Genome sequences of two Antarctic strains of Pseudomonas prosekii: insights into adaptation to extreme conditions.</title>
        <authorList>
            <person name="Snopkova K."/>
            <person name="Dufkova K."/>
            <person name="Cejkova D."/>
            <person name="Sedlacek I."/>
            <person name="Smajs D."/>
        </authorList>
    </citation>
    <scope>NUCLEOTIDE SEQUENCE [LARGE SCALE GENOMIC DNA]</scope>
    <source>
        <strain evidence="2 3">P2673</strain>
    </source>
</reference>